<keyword evidence="2" id="KW-1133">Transmembrane helix</keyword>
<sequence length="177" mass="18327">MSTEETTPLPASPEDQGAPYDAQGTGPFAAQSTENAQAPEGDQAPYAAPNAYAAPNPHAPYGAPAPAWGAPQGAYFPNPLVESLRTNSVICLVLGILGLIAFGPFTAVPAWVWGNSILNKAQANGIDESVVANAKVGKILGIVGTAIWAALIVLFLLFLFFTIFAIFAGMAAQPIPY</sequence>
<evidence type="ECO:0008006" key="5">
    <source>
        <dbReference type="Google" id="ProtNLM"/>
    </source>
</evidence>
<dbReference type="RefSeq" id="WP_184451394.1">
    <property type="nucleotide sequence ID" value="NZ_JACHMK010000001.1"/>
</dbReference>
<evidence type="ECO:0000256" key="2">
    <source>
        <dbReference type="SAM" id="Phobius"/>
    </source>
</evidence>
<name>A0A923E0L8_9ACTO</name>
<protein>
    <recommendedName>
        <fullName evidence="5">DUF4190 domain-containing protein</fullName>
    </recommendedName>
</protein>
<keyword evidence="2" id="KW-0472">Membrane</keyword>
<feature type="transmembrane region" description="Helical" evidence="2">
    <location>
        <begin position="89"/>
        <end position="112"/>
    </location>
</feature>
<dbReference type="Proteomes" id="UP000617426">
    <property type="component" value="Unassembled WGS sequence"/>
</dbReference>
<accession>A0A923E0L8</accession>
<gene>
    <name evidence="3" type="ORF">HD592_000279</name>
</gene>
<keyword evidence="4" id="KW-1185">Reference proteome</keyword>
<evidence type="ECO:0000256" key="1">
    <source>
        <dbReference type="SAM" id="MobiDB-lite"/>
    </source>
</evidence>
<evidence type="ECO:0000313" key="4">
    <source>
        <dbReference type="Proteomes" id="UP000617426"/>
    </source>
</evidence>
<feature type="region of interest" description="Disordered" evidence="1">
    <location>
        <begin position="1"/>
        <end position="50"/>
    </location>
</feature>
<proteinExistence type="predicted"/>
<dbReference type="EMBL" id="JACHMK010000001">
    <property type="protein sequence ID" value="MBB6333714.1"/>
    <property type="molecule type" value="Genomic_DNA"/>
</dbReference>
<reference evidence="3" key="1">
    <citation type="submission" date="2020-08" db="EMBL/GenBank/DDBJ databases">
        <title>Sequencing the genomes of 1000 actinobacteria strains.</title>
        <authorList>
            <person name="Klenk H.-P."/>
        </authorList>
    </citation>
    <scope>NUCLEOTIDE SEQUENCE</scope>
    <source>
        <strain evidence="3">DSM 10695</strain>
    </source>
</reference>
<dbReference type="AlphaFoldDB" id="A0A923E0L8"/>
<feature type="transmembrane region" description="Helical" evidence="2">
    <location>
        <begin position="146"/>
        <end position="172"/>
    </location>
</feature>
<keyword evidence="2" id="KW-0812">Transmembrane</keyword>
<organism evidence="3 4">
    <name type="scientific">Schaalia hyovaginalis</name>
    <dbReference type="NCBI Taxonomy" id="29316"/>
    <lineage>
        <taxon>Bacteria</taxon>
        <taxon>Bacillati</taxon>
        <taxon>Actinomycetota</taxon>
        <taxon>Actinomycetes</taxon>
        <taxon>Actinomycetales</taxon>
        <taxon>Actinomycetaceae</taxon>
        <taxon>Schaalia</taxon>
    </lineage>
</organism>
<comment type="caution">
    <text evidence="3">The sequence shown here is derived from an EMBL/GenBank/DDBJ whole genome shotgun (WGS) entry which is preliminary data.</text>
</comment>
<evidence type="ECO:0000313" key="3">
    <source>
        <dbReference type="EMBL" id="MBB6333714.1"/>
    </source>
</evidence>